<evidence type="ECO:0000313" key="11">
    <source>
        <dbReference type="Proteomes" id="UP000728032"/>
    </source>
</evidence>
<sequence length="324" mass="37364">HRIPGLSKKFLYLNDDILLSQPVYPEDFYTKSKGYKVYLSWPVPNCADGCPMNWLKDGYCDQPCNKSECLWDGGDCLKNDTDKSGGAVTYTDSPHYLRSSTAYCSGNCVDSWLSDRFCDQVCNNINCGFDLGDCGTMPAHMAHFIDVDIMSRLQQTFPIHFETTSSHKIRSSHDMQFAFAYNYYLMSELNQFNVSQLFDHFDVDNSRGLHSEQKQSIEFSKSLVVDCENVTNKLTQIDEKQKRNKFEIIGEEEVVFKMIRSNATIVAQDLDQLSKQLKKFLCFNDNIDHQKADRHVVTNYHINHFLDFKTHVSLHYSILILSQN</sequence>
<dbReference type="EMBL" id="CAJPVJ010002506">
    <property type="protein sequence ID" value="CAG2166374.1"/>
    <property type="molecule type" value="Genomic_DNA"/>
</dbReference>
<evidence type="ECO:0000256" key="8">
    <source>
        <dbReference type="ARBA" id="ARBA00046288"/>
    </source>
</evidence>
<dbReference type="Gene3D" id="3.30.300.320">
    <property type="match status" value="1"/>
</dbReference>
<name>A0A7R9QIF7_9ACAR</name>
<dbReference type="GO" id="GO:0012505">
    <property type="term" value="C:endomembrane system"/>
    <property type="evidence" value="ECO:0007669"/>
    <property type="project" value="UniProtKB-SubCell"/>
</dbReference>
<feature type="non-terminal residue" evidence="10">
    <location>
        <position position="324"/>
    </location>
</feature>
<keyword evidence="1" id="KW-0808">Transferase</keyword>
<protein>
    <recommendedName>
        <fullName evidence="9">LNR domain-containing protein</fullName>
    </recommendedName>
</protein>
<keyword evidence="7" id="KW-0325">Glycoprotein</keyword>
<evidence type="ECO:0000256" key="7">
    <source>
        <dbReference type="ARBA" id="ARBA00023180"/>
    </source>
</evidence>
<comment type="subcellular location">
    <subcellularLocation>
        <location evidence="8">Endomembrane system</location>
        <topology evidence="8">Single-pass type I membrane protein</topology>
    </subcellularLocation>
</comment>
<evidence type="ECO:0000256" key="1">
    <source>
        <dbReference type="ARBA" id="ARBA00022679"/>
    </source>
</evidence>
<keyword evidence="6" id="KW-1015">Disulfide bond</keyword>
<evidence type="ECO:0000256" key="2">
    <source>
        <dbReference type="ARBA" id="ARBA00022692"/>
    </source>
</evidence>
<dbReference type="Pfam" id="PF00066">
    <property type="entry name" value="Notch"/>
    <property type="match status" value="2"/>
</dbReference>
<evidence type="ECO:0000256" key="5">
    <source>
        <dbReference type="ARBA" id="ARBA00023136"/>
    </source>
</evidence>
<dbReference type="AlphaFoldDB" id="A0A7R9QIF7"/>
<feature type="domain" description="LNR" evidence="9">
    <location>
        <begin position="46"/>
        <end position="83"/>
    </location>
</feature>
<dbReference type="EMBL" id="OC917331">
    <property type="protein sequence ID" value="CAD7646763.1"/>
    <property type="molecule type" value="Genomic_DNA"/>
</dbReference>
<dbReference type="SMART" id="SM00004">
    <property type="entry name" value="NL"/>
    <property type="match status" value="1"/>
</dbReference>
<reference evidence="10" key="1">
    <citation type="submission" date="2020-11" db="EMBL/GenBank/DDBJ databases">
        <authorList>
            <person name="Tran Van P."/>
        </authorList>
    </citation>
    <scope>NUCLEOTIDE SEQUENCE</scope>
</reference>
<dbReference type="InterPro" id="IPR035993">
    <property type="entry name" value="Notch-like_dom_sf"/>
</dbReference>
<dbReference type="PROSITE" id="PS50258">
    <property type="entry name" value="LNR"/>
    <property type="match status" value="1"/>
</dbReference>
<keyword evidence="4" id="KW-1133">Transmembrane helix</keyword>
<dbReference type="SUPFAM" id="SSF90193">
    <property type="entry name" value="Notch domain"/>
    <property type="match status" value="1"/>
</dbReference>
<dbReference type="InterPro" id="IPR047141">
    <property type="entry name" value="Stealth"/>
</dbReference>
<organism evidence="10">
    <name type="scientific">Oppiella nova</name>
    <dbReference type="NCBI Taxonomy" id="334625"/>
    <lineage>
        <taxon>Eukaryota</taxon>
        <taxon>Metazoa</taxon>
        <taxon>Ecdysozoa</taxon>
        <taxon>Arthropoda</taxon>
        <taxon>Chelicerata</taxon>
        <taxon>Arachnida</taxon>
        <taxon>Acari</taxon>
        <taxon>Acariformes</taxon>
        <taxon>Sarcoptiformes</taxon>
        <taxon>Oribatida</taxon>
        <taxon>Brachypylina</taxon>
        <taxon>Oppioidea</taxon>
        <taxon>Oppiidae</taxon>
        <taxon>Oppiella</taxon>
    </lineage>
</organism>
<keyword evidence="11" id="KW-1185">Reference proteome</keyword>
<gene>
    <name evidence="10" type="ORF">ONB1V03_LOCUS5898</name>
</gene>
<dbReference type="Pfam" id="PF17102">
    <property type="entry name" value="Stealth_CR3"/>
    <property type="match status" value="1"/>
</dbReference>
<proteinExistence type="predicted"/>
<keyword evidence="2" id="KW-0812">Transmembrane</keyword>
<accession>A0A7R9QIF7</accession>
<dbReference type="PANTHER" id="PTHR24045">
    <property type="match status" value="1"/>
</dbReference>
<dbReference type="GO" id="GO:0016740">
    <property type="term" value="F:transferase activity"/>
    <property type="evidence" value="ECO:0007669"/>
    <property type="project" value="UniProtKB-KW"/>
</dbReference>
<dbReference type="InterPro" id="IPR031357">
    <property type="entry name" value="Stealth_CR3"/>
</dbReference>
<keyword evidence="3" id="KW-0677">Repeat</keyword>
<evidence type="ECO:0000256" key="3">
    <source>
        <dbReference type="ARBA" id="ARBA00022737"/>
    </source>
</evidence>
<evidence type="ECO:0000259" key="9">
    <source>
        <dbReference type="PROSITE" id="PS50258"/>
    </source>
</evidence>
<evidence type="ECO:0000256" key="4">
    <source>
        <dbReference type="ARBA" id="ARBA00022989"/>
    </source>
</evidence>
<evidence type="ECO:0000313" key="10">
    <source>
        <dbReference type="EMBL" id="CAD7646763.1"/>
    </source>
</evidence>
<keyword evidence="5" id="KW-0472">Membrane</keyword>
<dbReference type="Proteomes" id="UP000728032">
    <property type="component" value="Unassembled WGS sequence"/>
</dbReference>
<evidence type="ECO:0000256" key="6">
    <source>
        <dbReference type="ARBA" id="ARBA00023157"/>
    </source>
</evidence>
<dbReference type="PANTHER" id="PTHR24045:SF0">
    <property type="entry name" value="N-ACETYLGLUCOSAMINE-1-PHOSPHOTRANSFERASE SUBUNITS ALPHA_BETA"/>
    <property type="match status" value="1"/>
</dbReference>
<dbReference type="OrthoDB" id="263283at2759"/>
<dbReference type="InterPro" id="IPR000800">
    <property type="entry name" value="Notch_dom"/>
</dbReference>